<dbReference type="GO" id="GO:0070006">
    <property type="term" value="F:metalloaminopeptidase activity"/>
    <property type="evidence" value="ECO:0007669"/>
    <property type="project" value="TreeGrafter"/>
</dbReference>
<dbReference type="PRINTS" id="PR00756">
    <property type="entry name" value="ALADIPTASE"/>
</dbReference>
<dbReference type="GO" id="GO:0006508">
    <property type="term" value="P:proteolysis"/>
    <property type="evidence" value="ECO:0007669"/>
    <property type="project" value="InterPro"/>
</dbReference>
<dbReference type="OrthoDB" id="7699989at2759"/>
<dbReference type="RefSeq" id="XP_025075052.1">
    <property type="nucleotide sequence ID" value="XM_025219267.1"/>
</dbReference>
<name>A0A6I9WTL7_9HYME</name>
<proteinExistence type="predicted"/>
<evidence type="ECO:0000313" key="3">
    <source>
        <dbReference type="RefSeq" id="XP_011643081.2"/>
    </source>
</evidence>
<dbReference type="GO" id="GO:0016020">
    <property type="term" value="C:membrane"/>
    <property type="evidence" value="ECO:0007669"/>
    <property type="project" value="TreeGrafter"/>
</dbReference>
<dbReference type="RefSeq" id="XP_025075051.1">
    <property type="nucleotide sequence ID" value="XM_025219266.1"/>
</dbReference>
<feature type="domain" description="Aminopeptidase N-like N-terminal" evidence="1">
    <location>
        <begin position="11"/>
        <end position="92"/>
    </location>
</feature>
<dbReference type="InterPro" id="IPR001930">
    <property type="entry name" value="Peptidase_M1"/>
</dbReference>
<dbReference type="GO" id="GO:0005737">
    <property type="term" value="C:cytoplasm"/>
    <property type="evidence" value="ECO:0007669"/>
    <property type="project" value="TreeGrafter"/>
</dbReference>
<keyword evidence="2" id="KW-1185">Reference proteome</keyword>
<dbReference type="SUPFAM" id="SSF63737">
    <property type="entry name" value="Leukotriene A4 hydrolase N-terminal domain"/>
    <property type="match status" value="1"/>
</dbReference>
<dbReference type="GO" id="GO:0042277">
    <property type="term" value="F:peptide binding"/>
    <property type="evidence" value="ECO:0007669"/>
    <property type="project" value="TreeGrafter"/>
</dbReference>
<dbReference type="Pfam" id="PF17900">
    <property type="entry name" value="Peptidase_M1_N"/>
    <property type="match status" value="1"/>
</dbReference>
<protein>
    <submittedName>
        <fullName evidence="3 4">Puromycin-sensitive aminopeptidase-like protein</fullName>
    </submittedName>
</protein>
<dbReference type="GO" id="GO:0043171">
    <property type="term" value="P:peptide catabolic process"/>
    <property type="evidence" value="ECO:0007669"/>
    <property type="project" value="TreeGrafter"/>
</dbReference>
<reference evidence="3 4" key="1">
    <citation type="submission" date="2025-04" db="UniProtKB">
        <authorList>
            <consortium name="RefSeq"/>
        </authorList>
    </citation>
    <scope>IDENTIFICATION</scope>
</reference>
<gene>
    <name evidence="3 4 5" type="primary">LOC105430946</name>
</gene>
<dbReference type="InterPro" id="IPR050344">
    <property type="entry name" value="Peptidase_M1_aminopeptidases"/>
</dbReference>
<dbReference type="KEGG" id="pbar:105430946"/>
<dbReference type="RefSeq" id="XP_011643081.2">
    <property type="nucleotide sequence ID" value="XM_011644779.2"/>
</dbReference>
<evidence type="ECO:0000313" key="2">
    <source>
        <dbReference type="Proteomes" id="UP000504615"/>
    </source>
</evidence>
<dbReference type="InterPro" id="IPR045357">
    <property type="entry name" value="Aminopeptidase_N-like_N"/>
</dbReference>
<evidence type="ECO:0000313" key="4">
    <source>
        <dbReference type="RefSeq" id="XP_025075051.1"/>
    </source>
</evidence>
<organism evidence="2 3">
    <name type="scientific">Pogonomyrmex barbatus</name>
    <name type="common">red harvester ant</name>
    <dbReference type="NCBI Taxonomy" id="144034"/>
    <lineage>
        <taxon>Eukaryota</taxon>
        <taxon>Metazoa</taxon>
        <taxon>Ecdysozoa</taxon>
        <taxon>Arthropoda</taxon>
        <taxon>Hexapoda</taxon>
        <taxon>Insecta</taxon>
        <taxon>Pterygota</taxon>
        <taxon>Neoptera</taxon>
        <taxon>Endopterygota</taxon>
        <taxon>Hymenoptera</taxon>
        <taxon>Apocrita</taxon>
        <taxon>Aculeata</taxon>
        <taxon>Formicoidea</taxon>
        <taxon>Formicidae</taxon>
        <taxon>Myrmicinae</taxon>
        <taxon>Pogonomyrmex</taxon>
    </lineage>
</organism>
<dbReference type="PANTHER" id="PTHR11533">
    <property type="entry name" value="PROTEASE M1 ZINC METALLOPROTEASE"/>
    <property type="match status" value="1"/>
</dbReference>
<dbReference type="Gene3D" id="2.60.40.1730">
    <property type="entry name" value="tricorn interacting facor f3 domain"/>
    <property type="match status" value="1"/>
</dbReference>
<evidence type="ECO:0000313" key="5">
    <source>
        <dbReference type="RefSeq" id="XP_025075052.1"/>
    </source>
</evidence>
<dbReference type="GO" id="GO:0008270">
    <property type="term" value="F:zinc ion binding"/>
    <property type="evidence" value="ECO:0007669"/>
    <property type="project" value="TreeGrafter"/>
</dbReference>
<evidence type="ECO:0000259" key="1">
    <source>
        <dbReference type="Pfam" id="PF17900"/>
    </source>
</evidence>
<dbReference type="PANTHER" id="PTHR11533:SF294">
    <property type="entry name" value="THYROTROPIN-RELEASING HORMONE-DEGRADING ECTOENZYME"/>
    <property type="match status" value="1"/>
</dbReference>
<accession>A0A6I9WTL7</accession>
<sequence>MICVASSEHRRAYINKKGNRVWLAVTNFEATFARRAFPCWDEPALKATFNISIKHHRNYTALSNMPIREQSDGEDDVVWTHFDRSPVMSTYLVAFVVSDYVSIPSANEMAFNMWYRSALAPYSKLVQNVAQKAK</sequence>
<dbReference type="InterPro" id="IPR042097">
    <property type="entry name" value="Aminopeptidase_N-like_N_sf"/>
</dbReference>
<dbReference type="GeneID" id="105430946"/>
<dbReference type="AlphaFoldDB" id="A0A6I9WTL7"/>
<dbReference type="GO" id="GO:0005615">
    <property type="term" value="C:extracellular space"/>
    <property type="evidence" value="ECO:0007669"/>
    <property type="project" value="TreeGrafter"/>
</dbReference>
<dbReference type="Proteomes" id="UP000504615">
    <property type="component" value="Unplaced"/>
</dbReference>